<organism evidence="2 3">
    <name type="scientific">Actinocrispum wychmicini</name>
    <dbReference type="NCBI Taxonomy" id="1213861"/>
    <lineage>
        <taxon>Bacteria</taxon>
        <taxon>Bacillati</taxon>
        <taxon>Actinomycetota</taxon>
        <taxon>Actinomycetes</taxon>
        <taxon>Pseudonocardiales</taxon>
        <taxon>Pseudonocardiaceae</taxon>
        <taxon>Actinocrispum</taxon>
    </lineage>
</organism>
<reference evidence="2 3" key="1">
    <citation type="submission" date="2019-03" db="EMBL/GenBank/DDBJ databases">
        <title>Genomic Encyclopedia of Type Strains, Phase IV (KMG-IV): sequencing the most valuable type-strain genomes for metagenomic binning, comparative biology and taxonomic classification.</title>
        <authorList>
            <person name="Goeker M."/>
        </authorList>
    </citation>
    <scope>NUCLEOTIDE SEQUENCE [LARGE SCALE GENOMIC DNA]</scope>
    <source>
        <strain evidence="2 3">DSM 45934</strain>
    </source>
</reference>
<evidence type="ECO:0000313" key="3">
    <source>
        <dbReference type="Proteomes" id="UP000295680"/>
    </source>
</evidence>
<evidence type="ECO:0000256" key="1">
    <source>
        <dbReference type="SAM" id="MobiDB-lite"/>
    </source>
</evidence>
<proteinExistence type="predicted"/>
<dbReference type="Proteomes" id="UP000295680">
    <property type="component" value="Unassembled WGS sequence"/>
</dbReference>
<accession>A0A4R2J8R1</accession>
<evidence type="ECO:0000313" key="2">
    <source>
        <dbReference type="EMBL" id="TCO52986.1"/>
    </source>
</evidence>
<dbReference type="EMBL" id="SLWS01000011">
    <property type="protein sequence ID" value="TCO52986.1"/>
    <property type="molecule type" value="Genomic_DNA"/>
</dbReference>
<sequence>MATKKEIQAQIEALTKDLDSADEDDYENVTVTRDKSGNETYSFKARKSDTRFNWLFGGDEQDDPEPESSDKKDPAPPTRNKYFGG</sequence>
<dbReference type="RefSeq" id="WP_132123963.1">
    <property type="nucleotide sequence ID" value="NZ_SLWS01000011.1"/>
</dbReference>
<protein>
    <submittedName>
        <fullName evidence="2">Uncharacterized protein</fullName>
    </submittedName>
</protein>
<feature type="region of interest" description="Disordered" evidence="1">
    <location>
        <begin position="54"/>
        <end position="85"/>
    </location>
</feature>
<dbReference type="AlphaFoldDB" id="A0A4R2J8R1"/>
<comment type="caution">
    <text evidence="2">The sequence shown here is derived from an EMBL/GenBank/DDBJ whole genome shotgun (WGS) entry which is preliminary data.</text>
</comment>
<gene>
    <name evidence="2" type="ORF">EV192_111180</name>
</gene>
<keyword evidence="3" id="KW-1185">Reference proteome</keyword>
<name>A0A4R2J8R1_9PSEU</name>